<feature type="domain" description="TonB-dependent receptor-like beta-barrel" evidence="9">
    <location>
        <begin position="346"/>
        <end position="553"/>
    </location>
</feature>
<organism evidence="11">
    <name type="scientific">marine metagenome</name>
    <dbReference type="NCBI Taxonomy" id="408172"/>
    <lineage>
        <taxon>unclassified sequences</taxon>
        <taxon>metagenomes</taxon>
        <taxon>ecological metagenomes</taxon>
    </lineage>
</organism>
<accession>A0A381P9W9</accession>
<evidence type="ECO:0000256" key="3">
    <source>
        <dbReference type="ARBA" id="ARBA00022692"/>
    </source>
</evidence>
<dbReference type="GO" id="GO:0044718">
    <property type="term" value="P:siderophore transmembrane transport"/>
    <property type="evidence" value="ECO:0007669"/>
    <property type="project" value="TreeGrafter"/>
</dbReference>
<dbReference type="EMBL" id="UINC01000916">
    <property type="protein sequence ID" value="SUZ63404.1"/>
    <property type="molecule type" value="Genomic_DNA"/>
</dbReference>
<dbReference type="AlphaFoldDB" id="A0A381P9W9"/>
<dbReference type="Pfam" id="PF00593">
    <property type="entry name" value="TonB_dep_Rec_b-barrel"/>
    <property type="match status" value="1"/>
</dbReference>
<proteinExistence type="predicted"/>
<feature type="domain" description="TonB-dependent receptor plug" evidence="10">
    <location>
        <begin position="120"/>
        <end position="230"/>
    </location>
</feature>
<dbReference type="Gene3D" id="2.60.40.1120">
    <property type="entry name" value="Carboxypeptidase-like, regulatory domain"/>
    <property type="match status" value="1"/>
</dbReference>
<protein>
    <recommendedName>
        <fullName evidence="12">TonB-dependent receptor plug domain-containing protein</fullName>
    </recommendedName>
</protein>
<evidence type="ECO:0000256" key="2">
    <source>
        <dbReference type="ARBA" id="ARBA00022448"/>
    </source>
</evidence>
<keyword evidence="3" id="KW-0812">Transmembrane</keyword>
<sequence>MNIKFLNKHVLAFMAVMLLGSVYSQSQVSGSVSDSDNMAGIPGVNVVIEGTSVGTVTDFDGNFVLNSNQAPPFNLVISYVGYSAQTVSVTSSGQDISVSLSAGQNLEEVVISAGRKEQKVLEAPASISVISARTIENSPNVTDPVRLLANIPGVQIQQQTANTLNVEMRAGSGVFGTSTFLVKDNRYMVTPSAGLFQSYQAGLSNLDLATVEVVRGPAGVLYGPGVTSGVVHFRTKSPIDYEGNSMSVWAGEMAAIGTEIRVAQANNDKTFGWKINAKVSMGDDFVYENEAAITAKTGMPFTTTVRQPAISNKMVDPVGSLSSRVLLNENDLDPDGDGNMMINDYSNMSFDAHLEWRPSDNSTYKVAGGLNNGRGAFFNSQGVGYTQGTTVWAQAQARIGGFYAQAFLDSNNGGKDTEPTFLYATGLRQVAKRQAIQLQLQYSFDMPWLFDSEWTAGWDYNNTYSDSAHTLYGRNEDSDDYIINGFYGQGTLHMAEKMDLVVAGRYDYVNFISTGEFAPSATLVYKASPKSTWRVGYRKTLTANSALGQYIDFPVAALAPGILDVWLVGQHSNHQFGDPASQMIELAGLGLSIPSTSAGGGLPLAIPYGAVASASLAGLYAAAPTLAPVLNPFFATYQGPSGGSGSLNPYNLFNGEAMPSSDDTYGARFGSVSNFELGWTGVIGDKLKLSADIYTYENKGFTYFQAIGQTFALVGSDIPNDLAAAVMADVTPYVTSAVTPGVTAAVTTAYQGIAALYGYPFSVVASGALAAAGVPSLANAIAATVTSTATPIIQGVGGAFQAGGQGFVGQLGPLFAALGTVESSAVPQGDGVTHIPAGYRTYGDATRSHWGGDVSMDYFVNSDVRLWANASWLSQNEWVPGEDDDDDLPYYSSLNAPTFKWRLGMDYTPPSGFNMAVSFMHDDKFYTDQGFFTGMVETKNLIDLNVGYKFSRNMRFDISAQNLGNTPYSAFPNMPLIKRRIIGKVTYNF</sequence>
<dbReference type="Pfam" id="PF13715">
    <property type="entry name" value="CarbopepD_reg_2"/>
    <property type="match status" value="1"/>
</dbReference>
<dbReference type="InterPro" id="IPR037066">
    <property type="entry name" value="Plug_dom_sf"/>
</dbReference>
<dbReference type="Gene3D" id="2.40.170.20">
    <property type="entry name" value="TonB-dependent receptor, beta-barrel domain"/>
    <property type="match status" value="2"/>
</dbReference>
<dbReference type="Pfam" id="PF07715">
    <property type="entry name" value="Plug"/>
    <property type="match status" value="1"/>
</dbReference>
<gene>
    <name evidence="11" type="ORF">METZ01_LOCUS16258</name>
</gene>
<keyword evidence="2" id="KW-0813">Transport</keyword>
<dbReference type="PANTHER" id="PTHR30069:SF29">
    <property type="entry name" value="HEMOGLOBIN AND HEMOGLOBIN-HAPTOGLOBIN-BINDING PROTEIN 1-RELATED"/>
    <property type="match status" value="1"/>
</dbReference>
<evidence type="ECO:0000259" key="9">
    <source>
        <dbReference type="Pfam" id="PF00593"/>
    </source>
</evidence>
<keyword evidence="7" id="KW-0675">Receptor</keyword>
<evidence type="ECO:0000256" key="6">
    <source>
        <dbReference type="ARBA" id="ARBA00023136"/>
    </source>
</evidence>
<dbReference type="InterPro" id="IPR039426">
    <property type="entry name" value="TonB-dep_rcpt-like"/>
</dbReference>
<keyword evidence="5" id="KW-0798">TonB box</keyword>
<evidence type="ECO:0000259" key="10">
    <source>
        <dbReference type="Pfam" id="PF07715"/>
    </source>
</evidence>
<keyword evidence="6" id="KW-0472">Membrane</keyword>
<evidence type="ECO:0000256" key="7">
    <source>
        <dbReference type="ARBA" id="ARBA00023170"/>
    </source>
</evidence>
<name>A0A381P9W9_9ZZZZ</name>
<evidence type="ECO:0000256" key="1">
    <source>
        <dbReference type="ARBA" id="ARBA00004571"/>
    </source>
</evidence>
<evidence type="ECO:0000256" key="8">
    <source>
        <dbReference type="ARBA" id="ARBA00023237"/>
    </source>
</evidence>
<dbReference type="GO" id="GO:0015344">
    <property type="term" value="F:siderophore uptake transmembrane transporter activity"/>
    <property type="evidence" value="ECO:0007669"/>
    <property type="project" value="TreeGrafter"/>
</dbReference>
<dbReference type="SUPFAM" id="SSF49464">
    <property type="entry name" value="Carboxypeptidase regulatory domain-like"/>
    <property type="match status" value="1"/>
</dbReference>
<dbReference type="InterPro" id="IPR000531">
    <property type="entry name" value="Beta-barrel_TonB"/>
</dbReference>
<dbReference type="PANTHER" id="PTHR30069">
    <property type="entry name" value="TONB-DEPENDENT OUTER MEMBRANE RECEPTOR"/>
    <property type="match status" value="1"/>
</dbReference>
<keyword evidence="4" id="KW-0732">Signal</keyword>
<comment type="subcellular location">
    <subcellularLocation>
        <location evidence="1">Cell outer membrane</location>
        <topology evidence="1">Multi-pass membrane protein</topology>
    </subcellularLocation>
</comment>
<evidence type="ECO:0000256" key="4">
    <source>
        <dbReference type="ARBA" id="ARBA00022729"/>
    </source>
</evidence>
<evidence type="ECO:0000313" key="11">
    <source>
        <dbReference type="EMBL" id="SUZ63404.1"/>
    </source>
</evidence>
<dbReference type="InterPro" id="IPR036942">
    <property type="entry name" value="Beta-barrel_TonB_sf"/>
</dbReference>
<dbReference type="Gene3D" id="2.170.130.10">
    <property type="entry name" value="TonB-dependent receptor, plug domain"/>
    <property type="match status" value="1"/>
</dbReference>
<reference evidence="11" key="1">
    <citation type="submission" date="2018-05" db="EMBL/GenBank/DDBJ databases">
        <authorList>
            <person name="Lanie J.A."/>
            <person name="Ng W.-L."/>
            <person name="Kazmierczak K.M."/>
            <person name="Andrzejewski T.M."/>
            <person name="Davidsen T.M."/>
            <person name="Wayne K.J."/>
            <person name="Tettelin H."/>
            <person name="Glass J.I."/>
            <person name="Rusch D."/>
            <person name="Podicherti R."/>
            <person name="Tsui H.-C.T."/>
            <person name="Winkler M.E."/>
        </authorList>
    </citation>
    <scope>NUCLEOTIDE SEQUENCE</scope>
</reference>
<dbReference type="GO" id="GO:0009279">
    <property type="term" value="C:cell outer membrane"/>
    <property type="evidence" value="ECO:0007669"/>
    <property type="project" value="UniProtKB-SubCell"/>
</dbReference>
<evidence type="ECO:0008006" key="12">
    <source>
        <dbReference type="Google" id="ProtNLM"/>
    </source>
</evidence>
<evidence type="ECO:0000256" key="5">
    <source>
        <dbReference type="ARBA" id="ARBA00023077"/>
    </source>
</evidence>
<dbReference type="InterPro" id="IPR008969">
    <property type="entry name" value="CarboxyPept-like_regulatory"/>
</dbReference>
<dbReference type="InterPro" id="IPR012910">
    <property type="entry name" value="Plug_dom"/>
</dbReference>
<dbReference type="SUPFAM" id="SSF56935">
    <property type="entry name" value="Porins"/>
    <property type="match status" value="1"/>
</dbReference>
<dbReference type="PROSITE" id="PS52016">
    <property type="entry name" value="TONB_DEPENDENT_REC_3"/>
    <property type="match status" value="1"/>
</dbReference>
<keyword evidence="8" id="KW-0998">Cell outer membrane</keyword>